<dbReference type="HOGENOM" id="CLU_2015796_0_0_1"/>
<keyword evidence="3" id="KW-1185">Reference proteome</keyword>
<dbReference type="EMBL" id="AZHE01000024">
    <property type="protein sequence ID" value="KHN95269.1"/>
    <property type="molecule type" value="Genomic_DNA"/>
</dbReference>
<dbReference type="GeneID" id="63741228"/>
<dbReference type="Proteomes" id="UP000030816">
    <property type="component" value="Unassembled WGS sequence"/>
</dbReference>
<accession>A0A0B2WNR5</accession>
<comment type="caution">
    <text evidence="2">The sequence shown here is derived from an EMBL/GenBank/DDBJ whole genome shotgun (WGS) entry which is preliminary data.</text>
</comment>
<gene>
    <name evidence="2" type="ORF">MAM_06773</name>
</gene>
<dbReference type="AlphaFoldDB" id="A0A0B2WNR5"/>
<proteinExistence type="predicted"/>
<feature type="compositionally biased region" description="Basic and acidic residues" evidence="1">
    <location>
        <begin position="53"/>
        <end position="68"/>
    </location>
</feature>
<feature type="compositionally biased region" description="Polar residues" evidence="1">
    <location>
        <begin position="34"/>
        <end position="50"/>
    </location>
</feature>
<reference evidence="2 3" key="1">
    <citation type="journal article" date="2014" name="Proc. Natl. Acad. Sci. U.S.A.">
        <title>Trajectory and genomic determinants of fungal-pathogen speciation and host adaptation.</title>
        <authorList>
            <person name="Hu X."/>
            <person name="Xiao G."/>
            <person name="Zheng P."/>
            <person name="Shang Y."/>
            <person name="Su Y."/>
            <person name="Zhang X."/>
            <person name="Liu X."/>
            <person name="Zhan S."/>
            <person name="St Leger R.J."/>
            <person name="Wang C."/>
        </authorList>
    </citation>
    <scope>NUCLEOTIDE SEQUENCE [LARGE SCALE GENOMIC DNA]</scope>
    <source>
        <strain evidence="2 3">ARSEF 1941</strain>
    </source>
</reference>
<organism evidence="2 3">
    <name type="scientific">Metarhizium album (strain ARSEF 1941)</name>
    <dbReference type="NCBI Taxonomy" id="1081103"/>
    <lineage>
        <taxon>Eukaryota</taxon>
        <taxon>Fungi</taxon>
        <taxon>Dikarya</taxon>
        <taxon>Ascomycota</taxon>
        <taxon>Pezizomycotina</taxon>
        <taxon>Sordariomycetes</taxon>
        <taxon>Hypocreomycetidae</taxon>
        <taxon>Hypocreales</taxon>
        <taxon>Clavicipitaceae</taxon>
        <taxon>Metarhizium</taxon>
    </lineage>
</organism>
<dbReference type="RefSeq" id="XP_040676335.1">
    <property type="nucleotide sequence ID" value="XM_040825571.1"/>
</dbReference>
<feature type="region of interest" description="Disordered" evidence="1">
    <location>
        <begin position="19"/>
        <end position="123"/>
    </location>
</feature>
<evidence type="ECO:0000256" key="1">
    <source>
        <dbReference type="SAM" id="MobiDB-lite"/>
    </source>
</evidence>
<evidence type="ECO:0000313" key="3">
    <source>
        <dbReference type="Proteomes" id="UP000030816"/>
    </source>
</evidence>
<evidence type="ECO:0000313" key="2">
    <source>
        <dbReference type="EMBL" id="KHN95269.1"/>
    </source>
</evidence>
<sequence length="123" mass="13753">MAKEKRHPRASVEAAKAFIQAEHDRTAKARQQRQCRANESLRSSTLQESALQDGHEDANSRRHARVDALLETPKVVAETQRPALKRPTPSPTRQAPVGEGQSDLEDVNVRPKEETEARLQNAN</sequence>
<name>A0A0B2WNR5_METAS</name>
<protein>
    <submittedName>
        <fullName evidence="2">Uncharacterized protein</fullName>
    </submittedName>
</protein>
<feature type="compositionally biased region" description="Basic and acidic residues" evidence="1">
    <location>
        <begin position="107"/>
        <end position="117"/>
    </location>
</feature>